<proteinExistence type="inferred from homology"/>
<dbReference type="GO" id="GO:0040008">
    <property type="term" value="P:regulation of growth"/>
    <property type="evidence" value="ECO:0007669"/>
    <property type="project" value="UniProtKB-ARBA"/>
</dbReference>
<reference evidence="9" key="1">
    <citation type="submission" date="2013-09" db="EMBL/GenBank/DDBJ databases">
        <title>Corchorus olitorius genome sequencing.</title>
        <authorList>
            <person name="Alam M."/>
            <person name="Haque M.S."/>
            <person name="Islam M.S."/>
            <person name="Emdad E.M."/>
            <person name="Islam M.M."/>
            <person name="Ahmed B."/>
            <person name="Halim A."/>
            <person name="Hossen Q.M.M."/>
            <person name="Hossain M.Z."/>
            <person name="Ahmed R."/>
            <person name="Khan M.M."/>
            <person name="Islam R."/>
            <person name="Rashid M.M."/>
            <person name="Khan S.A."/>
            <person name="Rahman M.S."/>
            <person name="Alam M."/>
            <person name="Yahiya A.S."/>
            <person name="Khan M.S."/>
            <person name="Azam M.S."/>
            <person name="Haque T."/>
            <person name="Lashkar M.Z.H."/>
            <person name="Akhand A.I."/>
            <person name="Morshed G."/>
            <person name="Roy S."/>
            <person name="Uddin K.S."/>
            <person name="Rabeya T."/>
            <person name="Hossain A.S."/>
            <person name="Chowdhury A."/>
            <person name="Snigdha A.R."/>
            <person name="Mortoza M.S."/>
            <person name="Matin S.A."/>
            <person name="Hoque S.M.E."/>
            <person name="Islam M.K."/>
            <person name="Roy D.K."/>
            <person name="Haider R."/>
            <person name="Moosa M.M."/>
            <person name="Elias S.M."/>
            <person name="Hasan A.M."/>
            <person name="Jahan S."/>
            <person name="Shafiuddin M."/>
            <person name="Mahmood N."/>
            <person name="Shommy N.S."/>
        </authorList>
    </citation>
    <scope>NUCLEOTIDE SEQUENCE [LARGE SCALE GENOMIC DNA]</scope>
    <source>
        <strain evidence="9">cv. O-4</strain>
    </source>
</reference>
<accession>A0A1R3KT42</accession>
<dbReference type="PANTHER" id="PTHR39112">
    <property type="entry name" value="PROTEIN RALF-LIKE 27-RELATED"/>
    <property type="match status" value="1"/>
</dbReference>
<feature type="signal peptide" evidence="7">
    <location>
        <begin position="1"/>
        <end position="31"/>
    </location>
</feature>
<comment type="caution">
    <text evidence="8">The sequence shown here is derived from an EMBL/GenBank/DDBJ whole genome shotgun (WGS) entry which is preliminary data.</text>
</comment>
<keyword evidence="9" id="KW-1185">Reference proteome</keyword>
<evidence type="ECO:0000256" key="5">
    <source>
        <dbReference type="ARBA" id="ARBA00022729"/>
    </source>
</evidence>
<evidence type="ECO:0008006" key="10">
    <source>
        <dbReference type="Google" id="ProtNLM"/>
    </source>
</evidence>
<evidence type="ECO:0000256" key="3">
    <source>
        <dbReference type="ARBA" id="ARBA00022525"/>
    </source>
</evidence>
<evidence type="ECO:0000256" key="6">
    <source>
        <dbReference type="ARBA" id="ARBA00023157"/>
    </source>
</evidence>
<protein>
    <recommendedName>
        <fullName evidence="10">Rapid ALkalinization Factor</fullName>
    </recommendedName>
</protein>
<evidence type="ECO:0000256" key="7">
    <source>
        <dbReference type="SAM" id="SignalP"/>
    </source>
</evidence>
<gene>
    <name evidence="8" type="ORF">COLO4_04719</name>
</gene>
<keyword evidence="4" id="KW-0372">Hormone</keyword>
<evidence type="ECO:0000313" key="8">
    <source>
        <dbReference type="EMBL" id="OMP10207.1"/>
    </source>
</evidence>
<dbReference type="InterPro" id="IPR039252">
    <property type="entry name" value="RALFL27"/>
</dbReference>
<dbReference type="GO" id="GO:0005179">
    <property type="term" value="F:hormone activity"/>
    <property type="evidence" value="ECO:0007669"/>
    <property type="project" value="UniProtKB-KW"/>
</dbReference>
<dbReference type="EMBL" id="AWUE01011981">
    <property type="protein sequence ID" value="OMP10207.1"/>
    <property type="molecule type" value="Genomic_DNA"/>
</dbReference>
<feature type="chain" id="PRO_5012526081" description="Rapid ALkalinization Factor" evidence="7">
    <location>
        <begin position="32"/>
        <end position="114"/>
    </location>
</feature>
<dbReference type="OrthoDB" id="939422at2759"/>
<dbReference type="Pfam" id="PF05498">
    <property type="entry name" value="RALF"/>
    <property type="match status" value="1"/>
</dbReference>
<sequence length="114" mass="12739">MKSTGSNRFFPIFFTLATLLLISTSVSRATASESEGNATLISEYIEGEEEGMFFGGSGAKQRILQGFFFSARYISYRSLEKPPVCNENIYGNCIQPINKNLRPCTIYQRCKRGA</sequence>
<comment type="subcellular location">
    <subcellularLocation>
        <location evidence="1">Secreted</location>
    </subcellularLocation>
</comment>
<evidence type="ECO:0000256" key="1">
    <source>
        <dbReference type="ARBA" id="ARBA00004613"/>
    </source>
</evidence>
<dbReference type="PANTHER" id="PTHR39112:SF1">
    <property type="entry name" value="PROTEIN RALF-LIKE 27"/>
    <property type="match status" value="1"/>
</dbReference>
<keyword evidence="5 7" id="KW-0732">Signal</keyword>
<dbReference type="AlphaFoldDB" id="A0A1R3KT42"/>
<name>A0A1R3KT42_9ROSI</name>
<dbReference type="GO" id="GO:0005576">
    <property type="term" value="C:extracellular region"/>
    <property type="evidence" value="ECO:0007669"/>
    <property type="project" value="UniProtKB-SubCell"/>
</dbReference>
<evidence type="ECO:0000256" key="2">
    <source>
        <dbReference type="ARBA" id="ARBA00009178"/>
    </source>
</evidence>
<evidence type="ECO:0000313" key="9">
    <source>
        <dbReference type="Proteomes" id="UP000187203"/>
    </source>
</evidence>
<keyword evidence="6" id="KW-1015">Disulfide bond</keyword>
<dbReference type="InterPro" id="IPR008801">
    <property type="entry name" value="RALF"/>
</dbReference>
<dbReference type="Proteomes" id="UP000187203">
    <property type="component" value="Unassembled WGS sequence"/>
</dbReference>
<comment type="similarity">
    <text evidence="2">Belongs to the plant rapid alkalinization factor (RALF) family.</text>
</comment>
<organism evidence="8 9">
    <name type="scientific">Corchorus olitorius</name>
    <dbReference type="NCBI Taxonomy" id="93759"/>
    <lineage>
        <taxon>Eukaryota</taxon>
        <taxon>Viridiplantae</taxon>
        <taxon>Streptophyta</taxon>
        <taxon>Embryophyta</taxon>
        <taxon>Tracheophyta</taxon>
        <taxon>Spermatophyta</taxon>
        <taxon>Magnoliopsida</taxon>
        <taxon>eudicotyledons</taxon>
        <taxon>Gunneridae</taxon>
        <taxon>Pentapetalae</taxon>
        <taxon>rosids</taxon>
        <taxon>malvids</taxon>
        <taxon>Malvales</taxon>
        <taxon>Malvaceae</taxon>
        <taxon>Grewioideae</taxon>
        <taxon>Apeibeae</taxon>
        <taxon>Corchorus</taxon>
    </lineage>
</organism>
<evidence type="ECO:0000256" key="4">
    <source>
        <dbReference type="ARBA" id="ARBA00022702"/>
    </source>
</evidence>
<keyword evidence="3" id="KW-0964">Secreted</keyword>